<evidence type="ECO:0000313" key="1">
    <source>
        <dbReference type="EMBL" id="KKL59802.1"/>
    </source>
</evidence>
<dbReference type="EMBL" id="LAZR01029362">
    <property type="protein sequence ID" value="KKL59802.1"/>
    <property type="molecule type" value="Genomic_DNA"/>
</dbReference>
<sequence length="80" mass="9476">MKEKFKIARIKWYDATHYRNEQDFEWLQENACGSEFDTVGHVLKAGRKEIIIAHEINNDGRARDTSVIPRVLIKEIKYLQ</sequence>
<accession>A0A0F9G9B3</accession>
<organism evidence="1">
    <name type="scientific">marine sediment metagenome</name>
    <dbReference type="NCBI Taxonomy" id="412755"/>
    <lineage>
        <taxon>unclassified sequences</taxon>
        <taxon>metagenomes</taxon>
        <taxon>ecological metagenomes</taxon>
    </lineage>
</organism>
<protein>
    <submittedName>
        <fullName evidence="1">Uncharacterized protein</fullName>
    </submittedName>
</protein>
<proteinExistence type="predicted"/>
<gene>
    <name evidence="1" type="ORF">LCGC14_2211660</name>
</gene>
<comment type="caution">
    <text evidence="1">The sequence shown here is derived from an EMBL/GenBank/DDBJ whole genome shotgun (WGS) entry which is preliminary data.</text>
</comment>
<reference evidence="1" key="1">
    <citation type="journal article" date="2015" name="Nature">
        <title>Complex archaea that bridge the gap between prokaryotes and eukaryotes.</title>
        <authorList>
            <person name="Spang A."/>
            <person name="Saw J.H."/>
            <person name="Jorgensen S.L."/>
            <person name="Zaremba-Niedzwiedzka K."/>
            <person name="Martijn J."/>
            <person name="Lind A.E."/>
            <person name="van Eijk R."/>
            <person name="Schleper C."/>
            <person name="Guy L."/>
            <person name="Ettema T.J."/>
        </authorList>
    </citation>
    <scope>NUCLEOTIDE SEQUENCE</scope>
</reference>
<name>A0A0F9G9B3_9ZZZZ</name>
<dbReference type="AlphaFoldDB" id="A0A0F9G9B3"/>